<feature type="domain" description="RNase H type-1" evidence="1">
    <location>
        <begin position="2"/>
        <end position="66"/>
    </location>
</feature>
<evidence type="ECO:0000259" key="1">
    <source>
        <dbReference type="Pfam" id="PF13456"/>
    </source>
</evidence>
<name>A0A7J9EYS2_9ROSI</name>
<dbReference type="Gene3D" id="3.30.420.10">
    <property type="entry name" value="Ribonuclease H-like superfamily/Ribonuclease H"/>
    <property type="match status" value="1"/>
</dbReference>
<dbReference type="Pfam" id="PF13456">
    <property type="entry name" value="RVT_3"/>
    <property type="match status" value="1"/>
</dbReference>
<dbReference type="InterPro" id="IPR036397">
    <property type="entry name" value="RNaseH_sf"/>
</dbReference>
<organism evidence="2 3">
    <name type="scientific">Gossypium trilobum</name>
    <dbReference type="NCBI Taxonomy" id="34281"/>
    <lineage>
        <taxon>Eukaryota</taxon>
        <taxon>Viridiplantae</taxon>
        <taxon>Streptophyta</taxon>
        <taxon>Embryophyta</taxon>
        <taxon>Tracheophyta</taxon>
        <taxon>Spermatophyta</taxon>
        <taxon>Magnoliopsida</taxon>
        <taxon>eudicotyledons</taxon>
        <taxon>Gunneridae</taxon>
        <taxon>Pentapetalae</taxon>
        <taxon>rosids</taxon>
        <taxon>malvids</taxon>
        <taxon>Malvales</taxon>
        <taxon>Malvaceae</taxon>
        <taxon>Malvoideae</taxon>
        <taxon>Gossypium</taxon>
    </lineage>
</organism>
<sequence>MGVNKIGVVGDSKTVIKRCQRSNTDKSVIGAIISDIQNQKNRFQEIEFIFVPKEENIYAHAIATEALKTRESFYLMGGIPKMVRHALEKLRPKPPD</sequence>
<protein>
    <recommendedName>
        <fullName evidence="1">RNase H type-1 domain-containing protein</fullName>
    </recommendedName>
</protein>
<keyword evidence="3" id="KW-1185">Reference proteome</keyword>
<dbReference type="CDD" id="cd06222">
    <property type="entry name" value="RNase_H_like"/>
    <property type="match status" value="1"/>
</dbReference>
<gene>
    <name evidence="2" type="ORF">Gotri_006101</name>
</gene>
<comment type="caution">
    <text evidence="2">The sequence shown here is derived from an EMBL/GenBank/DDBJ whole genome shotgun (WGS) entry which is preliminary data.</text>
</comment>
<dbReference type="InterPro" id="IPR044730">
    <property type="entry name" value="RNase_H-like_dom_plant"/>
</dbReference>
<dbReference type="GO" id="GO:0003676">
    <property type="term" value="F:nucleic acid binding"/>
    <property type="evidence" value="ECO:0007669"/>
    <property type="project" value="InterPro"/>
</dbReference>
<reference evidence="2 3" key="1">
    <citation type="journal article" date="2019" name="Genome Biol. Evol.">
        <title>Insights into the evolution of the New World diploid cottons (Gossypium, subgenus Houzingenia) based on genome sequencing.</title>
        <authorList>
            <person name="Grover C.E."/>
            <person name="Arick M.A. 2nd"/>
            <person name="Thrash A."/>
            <person name="Conover J.L."/>
            <person name="Sanders W.S."/>
            <person name="Peterson D.G."/>
            <person name="Frelichowski J.E."/>
            <person name="Scheffler J.A."/>
            <person name="Scheffler B.E."/>
            <person name="Wendel J.F."/>
        </authorList>
    </citation>
    <scope>NUCLEOTIDE SEQUENCE [LARGE SCALE GENOMIC DNA]</scope>
    <source>
        <strain evidence="2">8</strain>
        <tissue evidence="2">Leaf</tissue>
    </source>
</reference>
<proteinExistence type="predicted"/>
<evidence type="ECO:0000313" key="2">
    <source>
        <dbReference type="EMBL" id="MBA0778207.1"/>
    </source>
</evidence>
<dbReference type="GO" id="GO:0004523">
    <property type="term" value="F:RNA-DNA hybrid ribonuclease activity"/>
    <property type="evidence" value="ECO:0007669"/>
    <property type="project" value="InterPro"/>
</dbReference>
<dbReference type="AlphaFoldDB" id="A0A7J9EYS2"/>
<evidence type="ECO:0000313" key="3">
    <source>
        <dbReference type="Proteomes" id="UP000593568"/>
    </source>
</evidence>
<dbReference type="InterPro" id="IPR002156">
    <property type="entry name" value="RNaseH_domain"/>
</dbReference>
<dbReference type="EMBL" id="JABEZW010000010">
    <property type="protein sequence ID" value="MBA0778207.1"/>
    <property type="molecule type" value="Genomic_DNA"/>
</dbReference>
<dbReference type="Proteomes" id="UP000593568">
    <property type="component" value="Unassembled WGS sequence"/>
</dbReference>
<accession>A0A7J9EYS2</accession>